<dbReference type="InterPro" id="IPR050126">
    <property type="entry name" value="Ap4A_hydrolase"/>
</dbReference>
<dbReference type="SUPFAM" id="SSF56300">
    <property type="entry name" value="Metallo-dependent phosphatases"/>
    <property type="match status" value="1"/>
</dbReference>
<proteinExistence type="predicted"/>
<dbReference type="PANTHER" id="PTHR42850:SF2">
    <property type="entry name" value="BLL5683 PROTEIN"/>
    <property type="match status" value="1"/>
</dbReference>
<accession>A0A6B1DQK8</accession>
<dbReference type="GO" id="GO:0005737">
    <property type="term" value="C:cytoplasm"/>
    <property type="evidence" value="ECO:0007669"/>
    <property type="project" value="TreeGrafter"/>
</dbReference>
<dbReference type="PANTHER" id="PTHR42850">
    <property type="entry name" value="METALLOPHOSPHOESTERASE"/>
    <property type="match status" value="1"/>
</dbReference>
<dbReference type="EMBL" id="VXPY01000013">
    <property type="protein sequence ID" value="MYD89063.1"/>
    <property type="molecule type" value="Genomic_DNA"/>
</dbReference>
<reference evidence="2" key="1">
    <citation type="submission" date="2019-09" db="EMBL/GenBank/DDBJ databases">
        <title>Characterisation of the sponge microbiome using genome-centric metagenomics.</title>
        <authorList>
            <person name="Engelberts J.P."/>
            <person name="Robbins S.J."/>
            <person name="De Goeij J.M."/>
            <person name="Aranda M."/>
            <person name="Bell S.C."/>
            <person name="Webster N.S."/>
        </authorList>
    </citation>
    <scope>NUCLEOTIDE SEQUENCE</scope>
    <source>
        <strain evidence="2">SB0662_bin_9</strain>
    </source>
</reference>
<dbReference type="GO" id="GO:0016791">
    <property type="term" value="F:phosphatase activity"/>
    <property type="evidence" value="ECO:0007669"/>
    <property type="project" value="TreeGrafter"/>
</dbReference>
<sequence length="325" mass="36510">MRLAVLADIHGNLPALEAVVDDVERHRPDHVIVAGDLINATPFSVEVVEFIMQRDWLVIRGNHEFYYLDFNSPRVHPDLENPVRWKALHHLSRLIPADMGSYLAVLPDDLSLKWPSHEPLRVVHGMPGDPRAAVFPFTTDEQASELLAGVVEHTVVTAHTHIPGERRVARQAHAPSALSPNPPFKDPELRAGHWHIINPGSVGLPLNGDSGADYVVLDSLPGADEGEGWAATFRKVPYNREKTLRAYFDREEFQTGGAIVELFYWEVVSARPEIIEFFSWARRQGLNSQDIDRNLALYKQHTGRDTEIEGLDPTGLYKAAEFRHG</sequence>
<dbReference type="InterPro" id="IPR004843">
    <property type="entry name" value="Calcineurin-like_PHP"/>
</dbReference>
<protein>
    <submittedName>
        <fullName evidence="2">Metallophosphoesterase family protein</fullName>
    </submittedName>
</protein>
<dbReference type="Gene3D" id="3.60.21.10">
    <property type="match status" value="1"/>
</dbReference>
<gene>
    <name evidence="2" type="ORF">F4Y08_01820</name>
</gene>
<feature type="domain" description="Calcineurin-like phosphoesterase" evidence="1">
    <location>
        <begin position="1"/>
        <end position="163"/>
    </location>
</feature>
<name>A0A6B1DQK8_9CHLR</name>
<evidence type="ECO:0000259" key="1">
    <source>
        <dbReference type="Pfam" id="PF00149"/>
    </source>
</evidence>
<dbReference type="AlphaFoldDB" id="A0A6B1DQK8"/>
<evidence type="ECO:0000313" key="2">
    <source>
        <dbReference type="EMBL" id="MYD89063.1"/>
    </source>
</evidence>
<dbReference type="Pfam" id="PF00149">
    <property type="entry name" value="Metallophos"/>
    <property type="match status" value="1"/>
</dbReference>
<comment type="caution">
    <text evidence="2">The sequence shown here is derived from an EMBL/GenBank/DDBJ whole genome shotgun (WGS) entry which is preliminary data.</text>
</comment>
<organism evidence="2">
    <name type="scientific">Caldilineaceae bacterium SB0662_bin_9</name>
    <dbReference type="NCBI Taxonomy" id="2605258"/>
    <lineage>
        <taxon>Bacteria</taxon>
        <taxon>Bacillati</taxon>
        <taxon>Chloroflexota</taxon>
        <taxon>Caldilineae</taxon>
        <taxon>Caldilineales</taxon>
        <taxon>Caldilineaceae</taxon>
    </lineage>
</organism>
<dbReference type="InterPro" id="IPR029052">
    <property type="entry name" value="Metallo-depent_PP-like"/>
</dbReference>